<name>A0A4Z2D4R3_SCHJA</name>
<evidence type="ECO:0000256" key="7">
    <source>
        <dbReference type="ARBA" id="ARBA00022679"/>
    </source>
</evidence>
<dbReference type="GO" id="GO:0006679">
    <property type="term" value="P:glucosylceramide biosynthetic process"/>
    <property type="evidence" value="ECO:0007669"/>
    <property type="project" value="TreeGrafter"/>
</dbReference>
<dbReference type="PANTHER" id="PTHR12726:SF0">
    <property type="entry name" value="CERAMIDE GLUCOSYLTRANSFERASE"/>
    <property type="match status" value="1"/>
</dbReference>
<dbReference type="GO" id="GO:0008120">
    <property type="term" value="F:ceramide glucosyltransferase activity"/>
    <property type="evidence" value="ECO:0007669"/>
    <property type="project" value="UniProtKB-EC"/>
</dbReference>
<dbReference type="EC" id="2.4.1.80" evidence="5"/>
<dbReference type="GO" id="GO:0016020">
    <property type="term" value="C:membrane"/>
    <property type="evidence" value="ECO:0007669"/>
    <property type="project" value="UniProtKB-SubCell"/>
</dbReference>
<evidence type="ECO:0000313" key="11">
    <source>
        <dbReference type="EMBL" id="TNN11456.1"/>
    </source>
</evidence>
<dbReference type="OrthoDB" id="1483400at2759"/>
<dbReference type="UniPathway" id="UPA00222"/>
<evidence type="ECO:0000256" key="2">
    <source>
        <dbReference type="ARBA" id="ARBA00004760"/>
    </source>
</evidence>
<dbReference type="PANTHER" id="PTHR12726">
    <property type="entry name" value="CERAMIDE GLUCOSYLTRANSFERASE"/>
    <property type="match status" value="1"/>
</dbReference>
<dbReference type="EMBL" id="SKCS01000293">
    <property type="protein sequence ID" value="TNN11456.1"/>
    <property type="molecule type" value="Genomic_DNA"/>
</dbReference>
<comment type="similarity">
    <text evidence="4">Belongs to the glycosyltransferase 2 family.</text>
</comment>
<evidence type="ECO:0000256" key="9">
    <source>
        <dbReference type="ARBA" id="ARBA00022989"/>
    </source>
</evidence>
<comment type="pathway">
    <text evidence="3">Sphingolipid metabolism.</text>
</comment>
<evidence type="ECO:0000256" key="4">
    <source>
        <dbReference type="ARBA" id="ARBA00006739"/>
    </source>
</evidence>
<dbReference type="STRING" id="6182.A0A4Z2D4R3"/>
<reference evidence="11 12" key="1">
    <citation type="submission" date="2019-03" db="EMBL/GenBank/DDBJ databases">
        <title>An improved genome assembly of the fluke Schistosoma japonicum.</title>
        <authorList>
            <person name="Hu W."/>
            <person name="Luo F."/>
            <person name="Yin M."/>
            <person name="Mo X."/>
            <person name="Sun C."/>
            <person name="Wu Q."/>
            <person name="Zhu B."/>
            <person name="Xiang M."/>
            <person name="Wang J."/>
            <person name="Wang Y."/>
            <person name="Zhang T."/>
            <person name="Xu B."/>
            <person name="Zheng H."/>
            <person name="Feng Z."/>
        </authorList>
    </citation>
    <scope>NUCLEOTIDE SEQUENCE [LARGE SCALE GENOMIC DNA]</scope>
    <source>
        <strain evidence="11">HuSjv2</strain>
        <tissue evidence="11">Worms</tissue>
    </source>
</reference>
<evidence type="ECO:0000256" key="8">
    <source>
        <dbReference type="ARBA" id="ARBA00022692"/>
    </source>
</evidence>
<comment type="caution">
    <text evidence="11">The sequence shown here is derived from an EMBL/GenBank/DDBJ whole genome shotgun (WGS) entry which is preliminary data.</text>
</comment>
<gene>
    <name evidence="11" type="ORF">EWB00_004588</name>
</gene>
<keyword evidence="10" id="KW-0472">Membrane</keyword>
<evidence type="ECO:0000256" key="10">
    <source>
        <dbReference type="ARBA" id="ARBA00023136"/>
    </source>
</evidence>
<evidence type="ECO:0000256" key="1">
    <source>
        <dbReference type="ARBA" id="ARBA00004141"/>
    </source>
</evidence>
<dbReference type="SUPFAM" id="SSF53448">
    <property type="entry name" value="Nucleotide-diphospho-sugar transferases"/>
    <property type="match status" value="1"/>
</dbReference>
<comment type="subcellular location">
    <subcellularLocation>
        <location evidence="1">Membrane</location>
        <topology evidence="1">Multi-pass membrane protein</topology>
    </subcellularLocation>
</comment>
<evidence type="ECO:0000313" key="12">
    <source>
        <dbReference type="Proteomes" id="UP000311919"/>
    </source>
</evidence>
<keyword evidence="6" id="KW-0328">Glycosyltransferase</keyword>
<accession>A0A4Z2D4R3</accession>
<dbReference type="InterPro" id="IPR025993">
    <property type="entry name" value="Ceramide_glucosylTrfase"/>
</dbReference>
<organism evidence="11 12">
    <name type="scientific">Schistosoma japonicum</name>
    <name type="common">Blood fluke</name>
    <dbReference type="NCBI Taxonomy" id="6182"/>
    <lineage>
        <taxon>Eukaryota</taxon>
        <taxon>Metazoa</taxon>
        <taxon>Spiralia</taxon>
        <taxon>Lophotrochozoa</taxon>
        <taxon>Platyhelminthes</taxon>
        <taxon>Trematoda</taxon>
        <taxon>Digenea</taxon>
        <taxon>Strigeidida</taxon>
        <taxon>Schistosomatoidea</taxon>
        <taxon>Schistosomatidae</taxon>
        <taxon>Schistosoma</taxon>
    </lineage>
</organism>
<protein>
    <recommendedName>
        <fullName evidence="5">ceramide glucosyltransferase</fullName>
        <ecNumber evidence="5">2.4.1.80</ecNumber>
    </recommendedName>
</protein>
<keyword evidence="12" id="KW-1185">Reference proteome</keyword>
<dbReference type="InterPro" id="IPR029044">
    <property type="entry name" value="Nucleotide-diphossugar_trans"/>
</dbReference>
<keyword evidence="8" id="KW-0812">Transmembrane</keyword>
<evidence type="ECO:0000256" key="6">
    <source>
        <dbReference type="ARBA" id="ARBA00022676"/>
    </source>
</evidence>
<comment type="pathway">
    <text evidence="2">Lipid metabolism; sphingolipid metabolism.</text>
</comment>
<proteinExistence type="inferred from homology"/>
<sequence>MIHMKCEVQWPGVSILKPLSGRDPNLETNLLSFFQMNYPTFELLFCISDREDPAYELVERLITQHPHVDAKIILAKDFFGINPKVNNLQAGL</sequence>
<evidence type="ECO:0000256" key="3">
    <source>
        <dbReference type="ARBA" id="ARBA00004991"/>
    </source>
</evidence>
<keyword evidence="9" id="KW-1133">Transmembrane helix</keyword>
<dbReference type="Proteomes" id="UP000311919">
    <property type="component" value="Unassembled WGS sequence"/>
</dbReference>
<keyword evidence="7 11" id="KW-0808">Transferase</keyword>
<dbReference type="AlphaFoldDB" id="A0A4Z2D4R3"/>
<evidence type="ECO:0000256" key="5">
    <source>
        <dbReference type="ARBA" id="ARBA00012699"/>
    </source>
</evidence>